<dbReference type="AlphaFoldDB" id="A0A2A4MGI0"/>
<reference evidence="6" key="1">
    <citation type="submission" date="2017-08" db="EMBL/GenBank/DDBJ databases">
        <title>A dynamic microbial community with high functional redundancy inhabits the cold, oxic subseafloor aquifer.</title>
        <authorList>
            <person name="Tully B.J."/>
            <person name="Wheat C.G."/>
            <person name="Glazer B.T."/>
            <person name="Huber J.A."/>
        </authorList>
    </citation>
    <scope>NUCLEOTIDE SEQUENCE [LARGE SCALE GENOMIC DNA]</scope>
</reference>
<sequence>MFSLMMLFTLLTSTAYAGSVVRVETPLGEFSIELFDEVTPLTVANFLNYVNSSRYDGTVIHRSVPGFVIQGGWLSFDEQAYKFTEIVKDANVVNEFNVSNLRGTIAMAKLGDDPNSASSQWFINLVDNEFLDSQNGGFTVFGQVLGDGMEVVDAIAALPIVAFIEAGVFPVIDYNGVQLFNTNLVTMQMSLVEDNAAANVFDESTGLITIKVDGGEAGLAQLSLSIVASDPDVIVQVQLDSVEVLTATVEKMASFDGASGQLVLPELVINGQVAFSELVFELIDAELLQFKLLSFVETP</sequence>
<keyword evidence="2 3" id="KW-0413">Isomerase</keyword>
<comment type="similarity">
    <text evidence="3">Belongs to the cyclophilin-type PPIase family.</text>
</comment>
<evidence type="ECO:0000313" key="5">
    <source>
        <dbReference type="EMBL" id="PCH58958.1"/>
    </source>
</evidence>
<dbReference type="SUPFAM" id="SSF50891">
    <property type="entry name" value="Cyclophilin-like"/>
    <property type="match status" value="1"/>
</dbReference>
<accession>A0A2A4MGI0</accession>
<comment type="function">
    <text evidence="3">PPIases accelerate the folding of proteins. It catalyzes the cis-trans isomerization of proline imidic peptide bonds in oligopeptides.</text>
</comment>
<gene>
    <name evidence="5" type="ORF">COC19_08005</name>
</gene>
<dbReference type="EC" id="5.2.1.8" evidence="3"/>
<dbReference type="Gene3D" id="2.40.100.10">
    <property type="entry name" value="Cyclophilin-like"/>
    <property type="match status" value="1"/>
</dbReference>
<feature type="chain" id="PRO_5011818057" description="Peptidyl-prolyl cis-trans isomerase" evidence="3">
    <location>
        <begin position="18"/>
        <end position="299"/>
    </location>
</feature>
<name>A0A2A4MGI0_9GAMM</name>
<comment type="catalytic activity">
    <reaction evidence="3">
        <text>[protein]-peptidylproline (omega=180) = [protein]-peptidylproline (omega=0)</text>
        <dbReference type="Rhea" id="RHEA:16237"/>
        <dbReference type="Rhea" id="RHEA-COMP:10747"/>
        <dbReference type="Rhea" id="RHEA-COMP:10748"/>
        <dbReference type="ChEBI" id="CHEBI:83833"/>
        <dbReference type="ChEBI" id="CHEBI:83834"/>
        <dbReference type="EC" id="5.2.1.8"/>
    </reaction>
</comment>
<dbReference type="PRINTS" id="PR00153">
    <property type="entry name" value="CSAPPISMRASE"/>
</dbReference>
<evidence type="ECO:0000256" key="2">
    <source>
        <dbReference type="ARBA" id="ARBA00023235"/>
    </source>
</evidence>
<dbReference type="InterPro" id="IPR044665">
    <property type="entry name" value="E_coli_cyclophilin_A-like"/>
</dbReference>
<evidence type="ECO:0000256" key="1">
    <source>
        <dbReference type="ARBA" id="ARBA00023110"/>
    </source>
</evidence>
<comment type="caution">
    <text evidence="5">The sequence shown here is derived from an EMBL/GenBank/DDBJ whole genome shotgun (WGS) entry which is preliminary data.</text>
</comment>
<keyword evidence="3" id="KW-0732">Signal</keyword>
<protein>
    <recommendedName>
        <fullName evidence="3">Peptidyl-prolyl cis-trans isomerase</fullName>
        <shortName evidence="3">PPIase</shortName>
        <ecNumber evidence="3">5.2.1.8</ecNumber>
    </recommendedName>
</protein>
<dbReference type="PROSITE" id="PS50072">
    <property type="entry name" value="CSA_PPIASE_2"/>
    <property type="match status" value="1"/>
</dbReference>
<evidence type="ECO:0000259" key="4">
    <source>
        <dbReference type="PROSITE" id="PS50072"/>
    </source>
</evidence>
<evidence type="ECO:0000256" key="3">
    <source>
        <dbReference type="RuleBase" id="RU363019"/>
    </source>
</evidence>
<dbReference type="PANTHER" id="PTHR43246">
    <property type="entry name" value="PEPTIDYL-PROLYL CIS-TRANS ISOMERASE CYP38, CHLOROPLASTIC"/>
    <property type="match status" value="1"/>
</dbReference>
<dbReference type="EMBL" id="NVQR01000145">
    <property type="protein sequence ID" value="PCH58958.1"/>
    <property type="molecule type" value="Genomic_DNA"/>
</dbReference>
<dbReference type="InterPro" id="IPR002130">
    <property type="entry name" value="Cyclophilin-type_PPIase_dom"/>
</dbReference>
<keyword evidence="1 3" id="KW-0697">Rotamase</keyword>
<feature type="signal peptide" evidence="3">
    <location>
        <begin position="1"/>
        <end position="17"/>
    </location>
</feature>
<dbReference type="InterPro" id="IPR029000">
    <property type="entry name" value="Cyclophilin-like_dom_sf"/>
</dbReference>
<dbReference type="Pfam" id="PF00160">
    <property type="entry name" value="Pro_isomerase"/>
    <property type="match status" value="1"/>
</dbReference>
<organism evidence="5 6">
    <name type="scientific">SAR86 cluster bacterium</name>
    <dbReference type="NCBI Taxonomy" id="2030880"/>
    <lineage>
        <taxon>Bacteria</taxon>
        <taxon>Pseudomonadati</taxon>
        <taxon>Pseudomonadota</taxon>
        <taxon>Gammaproteobacteria</taxon>
        <taxon>SAR86 cluster</taxon>
    </lineage>
</organism>
<evidence type="ECO:0000313" key="6">
    <source>
        <dbReference type="Proteomes" id="UP000218172"/>
    </source>
</evidence>
<feature type="domain" description="PPIase cyclophilin-type" evidence="4">
    <location>
        <begin position="24"/>
        <end position="159"/>
    </location>
</feature>
<dbReference type="Proteomes" id="UP000218172">
    <property type="component" value="Unassembled WGS sequence"/>
</dbReference>
<dbReference type="GO" id="GO:0003755">
    <property type="term" value="F:peptidyl-prolyl cis-trans isomerase activity"/>
    <property type="evidence" value="ECO:0007669"/>
    <property type="project" value="UniProtKB-UniRule"/>
</dbReference>
<proteinExistence type="inferred from homology"/>